<name>A0A420HY86_9PEZI</name>
<accession>A0A420HY86</accession>
<dbReference type="Proteomes" id="UP000286134">
    <property type="component" value="Unassembled WGS sequence"/>
</dbReference>
<evidence type="ECO:0000313" key="1">
    <source>
        <dbReference type="EMBL" id="RKF62369.1"/>
    </source>
</evidence>
<reference evidence="1 2" key="1">
    <citation type="journal article" date="2018" name="BMC Genomics">
        <title>Comparative genome analyses reveal sequence features reflecting distinct modes of host-adaptation between dicot and monocot powdery mildew.</title>
        <authorList>
            <person name="Wu Y."/>
            <person name="Ma X."/>
            <person name="Pan Z."/>
            <person name="Kale S.D."/>
            <person name="Song Y."/>
            <person name="King H."/>
            <person name="Zhang Q."/>
            <person name="Presley C."/>
            <person name="Deng X."/>
            <person name="Wei C.I."/>
            <person name="Xiao S."/>
        </authorList>
    </citation>
    <scope>NUCLEOTIDE SEQUENCE [LARGE SCALE GENOMIC DNA]</scope>
    <source>
        <strain evidence="1">UMSG2</strain>
    </source>
</reference>
<sequence>MLSNLSIYLYIYILYTILRTKESSNSMILFCYQFEPNLLANRLDREQHIAFVWIRRGDLFTHANNESRFGVHRLRAGYDGDDVNQQGEGDW</sequence>
<evidence type="ECO:0000313" key="2">
    <source>
        <dbReference type="Proteomes" id="UP000286134"/>
    </source>
</evidence>
<proteinExistence type="predicted"/>
<keyword evidence="2" id="KW-1185">Reference proteome</keyword>
<protein>
    <submittedName>
        <fullName evidence="1">Uncharacterized protein</fullName>
    </submittedName>
</protein>
<dbReference type="AlphaFoldDB" id="A0A420HY86"/>
<organism evidence="1 2">
    <name type="scientific">Erysiphe neolycopersici</name>
    <dbReference type="NCBI Taxonomy" id="212602"/>
    <lineage>
        <taxon>Eukaryota</taxon>
        <taxon>Fungi</taxon>
        <taxon>Dikarya</taxon>
        <taxon>Ascomycota</taxon>
        <taxon>Pezizomycotina</taxon>
        <taxon>Leotiomycetes</taxon>
        <taxon>Erysiphales</taxon>
        <taxon>Erysiphaceae</taxon>
        <taxon>Erysiphe</taxon>
    </lineage>
</organism>
<dbReference type="EMBL" id="MCFK01003401">
    <property type="protein sequence ID" value="RKF62369.1"/>
    <property type="molecule type" value="Genomic_DNA"/>
</dbReference>
<gene>
    <name evidence="1" type="ORF">OnM2_034056</name>
</gene>
<comment type="caution">
    <text evidence="1">The sequence shown here is derived from an EMBL/GenBank/DDBJ whole genome shotgun (WGS) entry which is preliminary data.</text>
</comment>